<reference evidence="1" key="1">
    <citation type="journal article" date="2018" name="Nat. Plants">
        <title>Whole-genome landscape of Medicago truncatula symbiotic genes.</title>
        <authorList>
            <person name="Pecrix Y."/>
            <person name="Gamas P."/>
            <person name="Carrere S."/>
        </authorList>
    </citation>
    <scope>NUCLEOTIDE SEQUENCE</scope>
    <source>
        <tissue evidence="1">Leaves</tissue>
    </source>
</reference>
<organism evidence="1">
    <name type="scientific">Medicago truncatula</name>
    <name type="common">Barrel medic</name>
    <name type="synonym">Medicago tribuloides</name>
    <dbReference type="NCBI Taxonomy" id="3880"/>
    <lineage>
        <taxon>Eukaryota</taxon>
        <taxon>Viridiplantae</taxon>
        <taxon>Streptophyta</taxon>
        <taxon>Embryophyta</taxon>
        <taxon>Tracheophyta</taxon>
        <taxon>Spermatophyta</taxon>
        <taxon>Magnoliopsida</taxon>
        <taxon>eudicotyledons</taxon>
        <taxon>Gunneridae</taxon>
        <taxon>Pentapetalae</taxon>
        <taxon>rosids</taxon>
        <taxon>fabids</taxon>
        <taxon>Fabales</taxon>
        <taxon>Fabaceae</taxon>
        <taxon>Papilionoideae</taxon>
        <taxon>50 kb inversion clade</taxon>
        <taxon>NPAAA clade</taxon>
        <taxon>Hologalegina</taxon>
        <taxon>IRL clade</taxon>
        <taxon>Trifolieae</taxon>
        <taxon>Medicago</taxon>
    </lineage>
</organism>
<dbReference type="Proteomes" id="UP000265566">
    <property type="component" value="Chromosome 8"/>
</dbReference>
<protein>
    <submittedName>
        <fullName evidence="1">Uncharacterized protein</fullName>
    </submittedName>
</protein>
<evidence type="ECO:0000313" key="1">
    <source>
        <dbReference type="EMBL" id="RHN41544.1"/>
    </source>
</evidence>
<dbReference type="EMBL" id="PSQE01000008">
    <property type="protein sequence ID" value="RHN41544.1"/>
    <property type="molecule type" value="Genomic_DNA"/>
</dbReference>
<gene>
    <name evidence="1" type="ORF">MtrunA17_Chr8g0367191</name>
</gene>
<comment type="caution">
    <text evidence="1">The sequence shown here is derived from an EMBL/GenBank/DDBJ whole genome shotgun (WGS) entry which is preliminary data.</text>
</comment>
<dbReference type="AlphaFoldDB" id="A0A396GPN6"/>
<sequence>MYLSGSIIDLNCIGPSRRPAKLKNCETCDPKPPMEPSSTVISISCSLASSLMRSVSKGLQNLASATVT</sequence>
<name>A0A396GPN6_MEDTR</name>
<dbReference type="Gramene" id="rna47878">
    <property type="protein sequence ID" value="RHN41544.1"/>
    <property type="gene ID" value="gene47878"/>
</dbReference>
<proteinExistence type="predicted"/>
<accession>A0A396GPN6</accession>